<dbReference type="Gene3D" id="3.40.50.720">
    <property type="entry name" value="NAD(P)-binding Rossmann-like Domain"/>
    <property type="match status" value="1"/>
</dbReference>
<dbReference type="PANTHER" id="PTHR43677">
    <property type="entry name" value="SHORT-CHAIN DEHYDROGENASE/REDUCTASE"/>
    <property type="match status" value="1"/>
</dbReference>
<evidence type="ECO:0000259" key="2">
    <source>
        <dbReference type="Pfam" id="PF08240"/>
    </source>
</evidence>
<dbReference type="InterPro" id="IPR013154">
    <property type="entry name" value="ADH-like_N"/>
</dbReference>
<proteinExistence type="predicted"/>
<evidence type="ECO:0000313" key="4">
    <source>
        <dbReference type="Proteomes" id="UP000266152"/>
    </source>
</evidence>
<dbReference type="Proteomes" id="UP000266152">
    <property type="component" value="Unassembled WGS sequence"/>
</dbReference>
<dbReference type="AlphaFoldDB" id="A0A395RLN1"/>
<dbReference type="Pfam" id="PF00107">
    <property type="entry name" value="ADH_zinc_N"/>
    <property type="match status" value="1"/>
</dbReference>
<evidence type="ECO:0000259" key="1">
    <source>
        <dbReference type="Pfam" id="PF00107"/>
    </source>
</evidence>
<reference evidence="3 4" key="1">
    <citation type="journal article" date="2018" name="PLoS Pathog.">
        <title>Evolution of structural diversity of trichothecenes, a family of toxins produced by plant pathogenic and entomopathogenic fungi.</title>
        <authorList>
            <person name="Proctor R.H."/>
            <person name="McCormick S.P."/>
            <person name="Kim H.S."/>
            <person name="Cardoza R.E."/>
            <person name="Stanley A.M."/>
            <person name="Lindo L."/>
            <person name="Kelly A."/>
            <person name="Brown D.W."/>
            <person name="Lee T."/>
            <person name="Vaughan M.M."/>
            <person name="Alexander N.J."/>
            <person name="Busman M."/>
            <person name="Gutierrez S."/>
        </authorList>
    </citation>
    <scope>NUCLEOTIDE SEQUENCE [LARGE SCALE GENOMIC DNA]</scope>
    <source>
        <strain evidence="3 4">NRRL 3299</strain>
    </source>
</reference>
<feature type="domain" description="Alcohol dehydrogenase-like C-terminal" evidence="1">
    <location>
        <begin position="196"/>
        <end position="332"/>
    </location>
</feature>
<organism evidence="3 4">
    <name type="scientific">Fusarium sporotrichioides</name>
    <dbReference type="NCBI Taxonomy" id="5514"/>
    <lineage>
        <taxon>Eukaryota</taxon>
        <taxon>Fungi</taxon>
        <taxon>Dikarya</taxon>
        <taxon>Ascomycota</taxon>
        <taxon>Pezizomycotina</taxon>
        <taxon>Sordariomycetes</taxon>
        <taxon>Hypocreomycetidae</taxon>
        <taxon>Hypocreales</taxon>
        <taxon>Nectriaceae</taxon>
        <taxon>Fusarium</taxon>
    </lineage>
</organism>
<dbReference type="InterPro" id="IPR036291">
    <property type="entry name" value="NAD(P)-bd_dom_sf"/>
</dbReference>
<dbReference type="InterPro" id="IPR013149">
    <property type="entry name" value="ADH-like_C"/>
</dbReference>
<dbReference type="EMBL" id="PXOF01000180">
    <property type="protein sequence ID" value="RGP60772.1"/>
    <property type="molecule type" value="Genomic_DNA"/>
</dbReference>
<dbReference type="Gene3D" id="3.90.180.10">
    <property type="entry name" value="Medium-chain alcohol dehydrogenases, catalytic domain"/>
    <property type="match status" value="1"/>
</dbReference>
<name>A0A395RLN1_FUSSP</name>
<dbReference type="InterPro" id="IPR011032">
    <property type="entry name" value="GroES-like_sf"/>
</dbReference>
<comment type="caution">
    <text evidence="3">The sequence shown here is derived from an EMBL/GenBank/DDBJ whole genome shotgun (WGS) entry which is preliminary data.</text>
</comment>
<dbReference type="CDD" id="cd05188">
    <property type="entry name" value="MDR"/>
    <property type="match status" value="1"/>
</dbReference>
<gene>
    <name evidence="3" type="ORF">FSPOR_10453</name>
</gene>
<feature type="domain" description="Alcohol dehydrogenase-like N-terminal" evidence="2">
    <location>
        <begin position="32"/>
        <end position="145"/>
    </location>
</feature>
<dbReference type="STRING" id="5514.A0A395RLN1"/>
<dbReference type="GO" id="GO:0005739">
    <property type="term" value="C:mitochondrion"/>
    <property type="evidence" value="ECO:0007669"/>
    <property type="project" value="TreeGrafter"/>
</dbReference>
<dbReference type="Pfam" id="PF08240">
    <property type="entry name" value="ADH_N"/>
    <property type="match status" value="1"/>
</dbReference>
<dbReference type="GO" id="GO:0016491">
    <property type="term" value="F:oxidoreductase activity"/>
    <property type="evidence" value="ECO:0007669"/>
    <property type="project" value="TreeGrafter"/>
</dbReference>
<keyword evidence="4" id="KW-1185">Reference proteome</keyword>
<sequence length="378" mass="40476">MTSAGGNRAVWLSSYSKPLEVLDFPIPEAVTGTVVVKILAAPIAPYTHLLHTGQLPQMNVQPPYVPNANAIGRVHAVGPDAVLVKAGDLVYVDSTARARDDPNNVMIMIGHLGGAGNAGQKLMQAWRDSSLQQYQKVPLENVYPLDEQRLVGELHYDPAELLSIAYYCVPAGSLLEAADLKTAETVVVGPSGGNFGGLAVEIALTIGCNVVALGRNASKLAEMQKKLNNHPCLKAVIMTGDDAIDTAAILAATPKGAGADVYNDWTPGELKNPPFLNAALRAMKPEGRVILSGGASETLTIPYAELVFKNLKLKGKWMCGRSTMLQLIRMIEGGQLRIGKESGSEIRVFTLDQHNDATDFARENGGWRKYTVVAPNAW</sequence>
<dbReference type="PANTHER" id="PTHR43677:SF4">
    <property type="entry name" value="QUINONE OXIDOREDUCTASE-LIKE PROTEIN 2"/>
    <property type="match status" value="1"/>
</dbReference>
<dbReference type="SUPFAM" id="SSF51735">
    <property type="entry name" value="NAD(P)-binding Rossmann-fold domains"/>
    <property type="match status" value="1"/>
</dbReference>
<evidence type="ECO:0000313" key="3">
    <source>
        <dbReference type="EMBL" id="RGP60772.1"/>
    </source>
</evidence>
<dbReference type="InterPro" id="IPR051397">
    <property type="entry name" value="Zn-ADH-like_protein"/>
</dbReference>
<dbReference type="SUPFAM" id="SSF50129">
    <property type="entry name" value="GroES-like"/>
    <property type="match status" value="1"/>
</dbReference>
<protein>
    <submittedName>
        <fullName evidence="3">Isopropanol dehydrogenase</fullName>
    </submittedName>
</protein>
<accession>A0A395RLN1</accession>